<name>A0ABR9XDF3_9SPHI</name>
<dbReference type="EMBL" id="JADFFM010000001">
    <property type="protein sequence ID" value="MBE9665423.1"/>
    <property type="molecule type" value="Genomic_DNA"/>
</dbReference>
<gene>
    <name evidence="1" type="ORF">IRJ18_03555</name>
</gene>
<dbReference type="InterPro" id="IPR014722">
    <property type="entry name" value="Rib_uL2_dom2"/>
</dbReference>
<dbReference type="RefSeq" id="WP_194104833.1">
    <property type="nucleotide sequence ID" value="NZ_JADFFM010000001.1"/>
</dbReference>
<comment type="caution">
    <text evidence="1">The sequence shown here is derived from an EMBL/GenBank/DDBJ whole genome shotgun (WGS) entry which is preliminary data.</text>
</comment>
<dbReference type="Proteomes" id="UP000632774">
    <property type="component" value="Unassembled WGS sequence"/>
</dbReference>
<organism evidence="1 2">
    <name type="scientific">Mucilaginibacter boryungensis</name>
    <dbReference type="NCBI Taxonomy" id="768480"/>
    <lineage>
        <taxon>Bacteria</taxon>
        <taxon>Pseudomonadati</taxon>
        <taxon>Bacteroidota</taxon>
        <taxon>Sphingobacteriia</taxon>
        <taxon>Sphingobacteriales</taxon>
        <taxon>Sphingobacteriaceae</taxon>
        <taxon>Mucilaginibacter</taxon>
    </lineage>
</organism>
<proteinExistence type="predicted"/>
<protein>
    <submittedName>
        <fullName evidence="1">RNA-binding protein</fullName>
    </submittedName>
</protein>
<reference evidence="1 2" key="1">
    <citation type="submission" date="2020-10" db="EMBL/GenBank/DDBJ databases">
        <title>Mucilaginibacter mali sp. nov., isolated from rhizosphere soil of apple orchard.</title>
        <authorList>
            <person name="Lee J.-S."/>
            <person name="Kim H.S."/>
            <person name="Kim J.-S."/>
        </authorList>
    </citation>
    <scope>NUCLEOTIDE SEQUENCE [LARGE SCALE GENOMIC DNA]</scope>
    <source>
        <strain evidence="1 2">KCTC 23157</strain>
    </source>
</reference>
<dbReference type="Gene3D" id="2.30.30.30">
    <property type="match status" value="1"/>
</dbReference>
<accession>A0ABR9XDF3</accession>
<evidence type="ECO:0000313" key="1">
    <source>
        <dbReference type="EMBL" id="MBE9665423.1"/>
    </source>
</evidence>
<keyword evidence="2" id="KW-1185">Reference proteome</keyword>
<evidence type="ECO:0000313" key="2">
    <source>
        <dbReference type="Proteomes" id="UP000632774"/>
    </source>
</evidence>
<sequence length="60" mass="6438">MENNDDLKDGDACIVINGTHKGKTGVATDFHTSKTGHVTITVAPANGDRFKTLARNVKKQ</sequence>